<dbReference type="OrthoDB" id="1932706at2759"/>
<dbReference type="AlphaFoldDB" id="A0A507FM79"/>
<feature type="region of interest" description="Disordered" evidence="1">
    <location>
        <begin position="175"/>
        <end position="208"/>
    </location>
</feature>
<proteinExistence type="predicted"/>
<dbReference type="STRING" id="246404.A0A507FM79"/>
<organism evidence="2 3">
    <name type="scientific">Chytriomyces confervae</name>
    <dbReference type="NCBI Taxonomy" id="246404"/>
    <lineage>
        <taxon>Eukaryota</taxon>
        <taxon>Fungi</taxon>
        <taxon>Fungi incertae sedis</taxon>
        <taxon>Chytridiomycota</taxon>
        <taxon>Chytridiomycota incertae sedis</taxon>
        <taxon>Chytridiomycetes</taxon>
        <taxon>Chytridiales</taxon>
        <taxon>Chytriomycetaceae</taxon>
        <taxon>Chytriomyces</taxon>
    </lineage>
</organism>
<evidence type="ECO:0000256" key="1">
    <source>
        <dbReference type="SAM" id="MobiDB-lite"/>
    </source>
</evidence>
<comment type="caution">
    <text evidence="2">The sequence shown here is derived from an EMBL/GenBank/DDBJ whole genome shotgun (WGS) entry which is preliminary data.</text>
</comment>
<name>A0A507FM79_9FUNG</name>
<accession>A0A507FM79</accession>
<protein>
    <submittedName>
        <fullName evidence="2">Uncharacterized protein</fullName>
    </submittedName>
</protein>
<feature type="compositionally biased region" description="Basic and acidic residues" evidence="1">
    <location>
        <begin position="190"/>
        <end position="200"/>
    </location>
</feature>
<keyword evidence="3" id="KW-1185">Reference proteome</keyword>
<sequence length="417" mass="45288">MKIEVFPTHLRFADGDRENHQHNAPLGSIVEPLRNQLLTASNSALFTPADYSEGNANVTLLDYRYLVSSSSSSSAITPTTTQTTTSLHLVPSIVEFEMKPTDASVCHGILEIVHREEDPQIRQQLLKSLADIEARILVATHPDLCLDPSPSVEREATIAAYNSSKYKAAIQTSPGISARVASSDGPTSRTKAELRSRHNSGDIPKGLMNGDGDLARLMLVNDPHRGGAGADARGKGESAAGAMVSSSSAPTAGNGFRPRFARLEFIEEYRKRKRVFDSEIMLGLDTRRQKQKTDKKIMQSTEPEYMALNGMKVIRTVRFEQVLKHGTIFTILNIVETGTPDEYEAILRVGNEQGNANGPYGTTLRYPVGNITAVDNYLGYFKSFYTLNNKMTGVLVTVTNPVGGAAANGGTTVQGTL</sequence>
<gene>
    <name evidence="2" type="ORF">CcCBS67573_g01965</name>
</gene>
<reference evidence="2 3" key="1">
    <citation type="journal article" date="2019" name="Sci. Rep.">
        <title>Comparative genomics of chytrid fungi reveal insights into the obligate biotrophic and pathogenic lifestyle of Synchytrium endobioticum.</title>
        <authorList>
            <person name="van de Vossenberg B.T.L.H."/>
            <person name="Warris S."/>
            <person name="Nguyen H.D.T."/>
            <person name="van Gent-Pelzer M.P.E."/>
            <person name="Joly D.L."/>
            <person name="van de Geest H.C."/>
            <person name="Bonants P.J.M."/>
            <person name="Smith D.S."/>
            <person name="Levesque C.A."/>
            <person name="van der Lee T.A.J."/>
        </authorList>
    </citation>
    <scope>NUCLEOTIDE SEQUENCE [LARGE SCALE GENOMIC DNA]</scope>
    <source>
        <strain evidence="2 3">CBS 675.73</strain>
    </source>
</reference>
<evidence type="ECO:0000313" key="3">
    <source>
        <dbReference type="Proteomes" id="UP000320333"/>
    </source>
</evidence>
<evidence type="ECO:0000313" key="2">
    <source>
        <dbReference type="EMBL" id="TPX76735.1"/>
    </source>
</evidence>
<dbReference type="Proteomes" id="UP000320333">
    <property type="component" value="Unassembled WGS sequence"/>
</dbReference>
<dbReference type="EMBL" id="QEAP01000037">
    <property type="protein sequence ID" value="TPX76735.1"/>
    <property type="molecule type" value="Genomic_DNA"/>
</dbReference>